<evidence type="ECO:0000256" key="1">
    <source>
        <dbReference type="ARBA" id="ARBA00003291"/>
    </source>
</evidence>
<evidence type="ECO:0000259" key="5">
    <source>
        <dbReference type="PROSITE" id="PS50222"/>
    </source>
</evidence>
<evidence type="ECO:0000256" key="4">
    <source>
        <dbReference type="ARBA" id="ARBA00022837"/>
    </source>
</evidence>
<dbReference type="InterPro" id="IPR039647">
    <property type="entry name" value="EF_hand_pair_protein_CML-like"/>
</dbReference>
<proteinExistence type="predicted"/>
<dbReference type="CDD" id="cd00051">
    <property type="entry name" value="EFh"/>
    <property type="match status" value="1"/>
</dbReference>
<comment type="caution">
    <text evidence="6">The sequence shown here is derived from an EMBL/GenBank/DDBJ whole genome shotgun (WGS) entry which is preliminary data.</text>
</comment>
<evidence type="ECO:0000313" key="6">
    <source>
        <dbReference type="EMBL" id="KAF2295407.1"/>
    </source>
</evidence>
<dbReference type="FunFam" id="1.10.238.10:FF:000003">
    <property type="entry name" value="Calmodulin A"/>
    <property type="match status" value="1"/>
</dbReference>
<dbReference type="EMBL" id="JAAGAX010000013">
    <property type="protein sequence ID" value="KAF2295407.1"/>
    <property type="molecule type" value="Genomic_DNA"/>
</dbReference>
<dbReference type="PANTHER" id="PTHR10891">
    <property type="entry name" value="EF-HAND CALCIUM-BINDING DOMAIN CONTAINING PROTEIN"/>
    <property type="match status" value="1"/>
</dbReference>
<keyword evidence="7" id="KW-1185">Reference proteome</keyword>
<gene>
    <name evidence="6" type="ORF">GH714_032780</name>
</gene>
<accession>A0A6A6L426</accession>
<feature type="domain" description="EF-hand" evidence="5">
    <location>
        <begin position="47"/>
        <end position="82"/>
    </location>
</feature>
<reference evidence="6 7" key="1">
    <citation type="journal article" date="2020" name="Mol. Plant">
        <title>The Chromosome-Based Rubber Tree Genome Provides New Insights into Spurge Genome Evolution and Rubber Biosynthesis.</title>
        <authorList>
            <person name="Liu J."/>
            <person name="Shi C."/>
            <person name="Shi C.C."/>
            <person name="Li W."/>
            <person name="Zhang Q.J."/>
            <person name="Zhang Y."/>
            <person name="Li K."/>
            <person name="Lu H.F."/>
            <person name="Shi C."/>
            <person name="Zhu S.T."/>
            <person name="Xiao Z.Y."/>
            <person name="Nan H."/>
            <person name="Yue Y."/>
            <person name="Zhu X.G."/>
            <person name="Wu Y."/>
            <person name="Hong X.N."/>
            <person name="Fan G.Y."/>
            <person name="Tong Y."/>
            <person name="Zhang D."/>
            <person name="Mao C.L."/>
            <person name="Liu Y.L."/>
            <person name="Hao S.J."/>
            <person name="Liu W.Q."/>
            <person name="Lv M.Q."/>
            <person name="Zhang H.B."/>
            <person name="Liu Y."/>
            <person name="Hu-Tang G.R."/>
            <person name="Wang J.P."/>
            <person name="Wang J.H."/>
            <person name="Sun Y.H."/>
            <person name="Ni S.B."/>
            <person name="Chen W.B."/>
            <person name="Zhang X.C."/>
            <person name="Jiao Y.N."/>
            <person name="Eichler E.E."/>
            <person name="Li G.H."/>
            <person name="Liu X."/>
            <person name="Gao L.Z."/>
        </authorList>
    </citation>
    <scope>NUCLEOTIDE SEQUENCE [LARGE SCALE GENOMIC DNA]</scope>
    <source>
        <strain evidence="7">cv. GT1</strain>
        <tissue evidence="6">Leaf</tissue>
    </source>
</reference>
<feature type="domain" description="EF-hand" evidence="5">
    <location>
        <begin position="124"/>
        <end position="159"/>
    </location>
</feature>
<sequence length="190" mass="21370">MARSGPPNLVGSMDEIRRIFNKFDKNGDGRISSSEVIDSLGELGTTISAEEVHCMIQEFDKDGDGHIDLDEFVDFIQRGSDGTTQSGGANKELKDAFDMYDIDKNGLISANELHKVMRMLGLKCTLSDCTKMIRQVDQDGDGNVNFEEFKKMMTNGLIRPSMIMITKENWLGVKCGPWNMKYQKYFYGVV</sequence>
<keyword evidence="4" id="KW-0106">Calcium</keyword>
<feature type="domain" description="EF-hand" evidence="5">
    <location>
        <begin position="88"/>
        <end position="123"/>
    </location>
</feature>
<dbReference type="InterPro" id="IPR018247">
    <property type="entry name" value="EF_Hand_1_Ca_BS"/>
</dbReference>
<dbReference type="PROSITE" id="PS00018">
    <property type="entry name" value="EF_HAND_1"/>
    <property type="match status" value="4"/>
</dbReference>
<evidence type="ECO:0000256" key="3">
    <source>
        <dbReference type="ARBA" id="ARBA00022737"/>
    </source>
</evidence>
<dbReference type="AlphaFoldDB" id="A0A6A6L426"/>
<dbReference type="InterPro" id="IPR002048">
    <property type="entry name" value="EF_hand_dom"/>
</dbReference>
<evidence type="ECO:0000256" key="2">
    <source>
        <dbReference type="ARBA" id="ARBA00022723"/>
    </source>
</evidence>
<dbReference type="Proteomes" id="UP000467840">
    <property type="component" value="Chromosome 7"/>
</dbReference>
<feature type="domain" description="EF-hand" evidence="5">
    <location>
        <begin position="11"/>
        <end position="46"/>
    </location>
</feature>
<dbReference type="InterPro" id="IPR011992">
    <property type="entry name" value="EF-hand-dom_pair"/>
</dbReference>
<name>A0A6A6L426_HEVBR</name>
<keyword evidence="2" id="KW-0479">Metal-binding</keyword>
<dbReference type="GO" id="GO:0005509">
    <property type="term" value="F:calcium ion binding"/>
    <property type="evidence" value="ECO:0007669"/>
    <property type="project" value="InterPro"/>
</dbReference>
<dbReference type="PROSITE" id="PS50222">
    <property type="entry name" value="EF_HAND_2"/>
    <property type="match status" value="4"/>
</dbReference>
<dbReference type="Pfam" id="PF13499">
    <property type="entry name" value="EF-hand_7"/>
    <property type="match status" value="2"/>
</dbReference>
<evidence type="ECO:0000313" key="7">
    <source>
        <dbReference type="Proteomes" id="UP000467840"/>
    </source>
</evidence>
<dbReference type="SUPFAM" id="SSF47473">
    <property type="entry name" value="EF-hand"/>
    <property type="match status" value="1"/>
</dbReference>
<dbReference type="SMART" id="SM00054">
    <property type="entry name" value="EFh"/>
    <property type="match status" value="4"/>
</dbReference>
<comment type="function">
    <text evidence="1">Potential calcium sensor.</text>
</comment>
<dbReference type="FunFam" id="1.10.238.10:FF:000089">
    <property type="entry name" value="calmodulin-like protein 3"/>
    <property type="match status" value="1"/>
</dbReference>
<dbReference type="GO" id="GO:0005737">
    <property type="term" value="C:cytoplasm"/>
    <property type="evidence" value="ECO:0007669"/>
    <property type="project" value="UniProtKB-ARBA"/>
</dbReference>
<organism evidence="6 7">
    <name type="scientific">Hevea brasiliensis</name>
    <name type="common">Para rubber tree</name>
    <name type="synonym">Siphonia brasiliensis</name>
    <dbReference type="NCBI Taxonomy" id="3981"/>
    <lineage>
        <taxon>Eukaryota</taxon>
        <taxon>Viridiplantae</taxon>
        <taxon>Streptophyta</taxon>
        <taxon>Embryophyta</taxon>
        <taxon>Tracheophyta</taxon>
        <taxon>Spermatophyta</taxon>
        <taxon>Magnoliopsida</taxon>
        <taxon>eudicotyledons</taxon>
        <taxon>Gunneridae</taxon>
        <taxon>Pentapetalae</taxon>
        <taxon>rosids</taxon>
        <taxon>fabids</taxon>
        <taxon>Malpighiales</taxon>
        <taxon>Euphorbiaceae</taxon>
        <taxon>Crotonoideae</taxon>
        <taxon>Micrandreae</taxon>
        <taxon>Hevea</taxon>
    </lineage>
</organism>
<keyword evidence="3" id="KW-0677">Repeat</keyword>
<protein>
    <recommendedName>
        <fullName evidence="5">EF-hand domain-containing protein</fullName>
    </recommendedName>
</protein>
<dbReference type="Gene3D" id="1.10.238.10">
    <property type="entry name" value="EF-hand"/>
    <property type="match status" value="2"/>
</dbReference>